<sequence>MATTLRNLSPDAYQAVSWYIPWYAL</sequence>
<dbReference type="EMBL" id="LVVM01002462">
    <property type="protein sequence ID" value="OJA16668.1"/>
    <property type="molecule type" value="Genomic_DNA"/>
</dbReference>
<comment type="caution">
    <text evidence="1">The sequence shown here is derived from an EMBL/GenBank/DDBJ whole genome shotgun (WGS) entry which is preliminary data.</text>
</comment>
<gene>
    <name evidence="1" type="ORF">AZE42_14015</name>
</gene>
<reference evidence="1 2" key="1">
    <citation type="submission" date="2016-03" db="EMBL/GenBank/DDBJ databases">
        <title>Comparative genomics of the ectomycorrhizal sister species Rhizopogon vinicolor and Rhizopogon vesiculosus (Basidiomycota: Boletales) reveals a divergence of the mating type B locus.</title>
        <authorList>
            <person name="Mujic A.B."/>
            <person name="Kuo A."/>
            <person name="Tritt A."/>
            <person name="Lipzen A."/>
            <person name="Chen C."/>
            <person name="Johnson J."/>
            <person name="Sharma A."/>
            <person name="Barry K."/>
            <person name="Grigoriev I.V."/>
            <person name="Spatafora J.W."/>
        </authorList>
    </citation>
    <scope>NUCLEOTIDE SEQUENCE [LARGE SCALE GENOMIC DNA]</scope>
    <source>
        <strain evidence="1 2">AM-OR11-056</strain>
    </source>
</reference>
<evidence type="ECO:0000313" key="2">
    <source>
        <dbReference type="Proteomes" id="UP000183567"/>
    </source>
</evidence>
<dbReference type="Proteomes" id="UP000183567">
    <property type="component" value="Unassembled WGS sequence"/>
</dbReference>
<keyword evidence="2" id="KW-1185">Reference proteome</keyword>
<name>A0A1J8QYE6_9AGAM</name>
<evidence type="ECO:0000313" key="1">
    <source>
        <dbReference type="EMBL" id="OJA16668.1"/>
    </source>
</evidence>
<protein>
    <submittedName>
        <fullName evidence="1">Uncharacterized protein</fullName>
    </submittedName>
</protein>
<dbReference type="AlphaFoldDB" id="A0A1J8QYE6"/>
<accession>A0A1J8QYE6</accession>
<organism evidence="1 2">
    <name type="scientific">Rhizopogon vesiculosus</name>
    <dbReference type="NCBI Taxonomy" id="180088"/>
    <lineage>
        <taxon>Eukaryota</taxon>
        <taxon>Fungi</taxon>
        <taxon>Dikarya</taxon>
        <taxon>Basidiomycota</taxon>
        <taxon>Agaricomycotina</taxon>
        <taxon>Agaricomycetes</taxon>
        <taxon>Agaricomycetidae</taxon>
        <taxon>Boletales</taxon>
        <taxon>Suillineae</taxon>
        <taxon>Rhizopogonaceae</taxon>
        <taxon>Rhizopogon</taxon>
    </lineage>
</organism>
<proteinExistence type="predicted"/>